<dbReference type="EMBL" id="AP018131">
    <property type="protein sequence ID" value="BBA47084.1"/>
    <property type="molecule type" value="Genomic_DNA"/>
</dbReference>
<organism evidence="1 2">
    <name type="scientific">Bifidobacterium bifidum LMG 13195</name>
    <dbReference type="NCBI Taxonomy" id="1207542"/>
    <lineage>
        <taxon>Bacteria</taxon>
        <taxon>Bacillati</taxon>
        <taxon>Actinomycetota</taxon>
        <taxon>Actinomycetes</taxon>
        <taxon>Bifidobacteriales</taxon>
        <taxon>Bifidobacteriaceae</taxon>
        <taxon>Bifidobacterium</taxon>
    </lineage>
</organism>
<proteinExistence type="predicted"/>
<name>A0A286T9I4_BIFBI</name>
<evidence type="ECO:0000313" key="2">
    <source>
        <dbReference type="Proteomes" id="UP000262177"/>
    </source>
</evidence>
<protein>
    <submittedName>
        <fullName evidence="1">Uncharacterized protein</fullName>
    </submittedName>
</protein>
<dbReference type="Proteomes" id="UP000262177">
    <property type="component" value="Chromosome"/>
</dbReference>
<gene>
    <name evidence="1" type="ORF">BBJK_00046</name>
</gene>
<sequence>MGYAPRTTSGGITVVYRALAVCEYMDGCLHAERLHPAD</sequence>
<dbReference type="AlphaFoldDB" id="A0A286T9I4"/>
<evidence type="ECO:0000313" key="1">
    <source>
        <dbReference type="EMBL" id="BBA47084.1"/>
    </source>
</evidence>
<reference evidence="1 2" key="1">
    <citation type="journal article" date="2017" name="Biosci. Biotechnol. Biochem.">
        <title>Identification and characterization of a sulfoglycosidase from Bifidobacterium bifidum implicated in mucin glycan utilization.</title>
        <authorList>
            <person name="Katoh T."/>
            <person name="Maeshibu T."/>
            <person name="Kikkawa K."/>
            <person name="Gotoh A."/>
            <person name="Tomabechi Y."/>
            <person name="Nakamura M."/>
            <person name="Liao W.-H."/>
            <person name="Yamaguchi M."/>
            <person name="Ashida H."/>
            <person name="Yamamoto K."/>
            <person name="Katayama T."/>
        </authorList>
    </citation>
    <scope>NUCLEOTIDE SEQUENCE [LARGE SCALE GENOMIC DNA]</scope>
    <source>
        <strain evidence="1 2">JCM 7004</strain>
    </source>
</reference>
<accession>A0A286T9I4</accession>